<protein>
    <recommendedName>
        <fullName evidence="3">MYND-type domain-containing protein</fullName>
    </recommendedName>
</protein>
<accession>D8Q650</accession>
<evidence type="ECO:0000313" key="2">
    <source>
        <dbReference type="Proteomes" id="UP000007431"/>
    </source>
</evidence>
<reference evidence="1 2" key="1">
    <citation type="journal article" date="2010" name="Nat. Biotechnol.">
        <title>Genome sequence of the model mushroom Schizophyllum commune.</title>
        <authorList>
            <person name="Ohm R.A."/>
            <person name="de Jong J.F."/>
            <person name="Lugones L.G."/>
            <person name="Aerts A."/>
            <person name="Kothe E."/>
            <person name="Stajich J.E."/>
            <person name="de Vries R.P."/>
            <person name="Record E."/>
            <person name="Levasseur A."/>
            <person name="Baker S.E."/>
            <person name="Bartholomew K.A."/>
            <person name="Coutinho P.M."/>
            <person name="Erdmann S."/>
            <person name="Fowler T.J."/>
            <person name="Gathman A.C."/>
            <person name="Lombard V."/>
            <person name="Henrissat B."/>
            <person name="Knabe N."/>
            <person name="Kuees U."/>
            <person name="Lilly W.W."/>
            <person name="Lindquist E."/>
            <person name="Lucas S."/>
            <person name="Magnuson J.K."/>
            <person name="Piumi F."/>
            <person name="Raudaskoski M."/>
            <person name="Salamov A."/>
            <person name="Schmutz J."/>
            <person name="Schwarze F.W.M.R."/>
            <person name="vanKuyk P.A."/>
            <person name="Horton J.S."/>
            <person name="Grigoriev I.V."/>
            <person name="Woesten H.A.B."/>
        </authorList>
    </citation>
    <scope>NUCLEOTIDE SEQUENCE [LARGE SCALE GENOMIC DNA]</scope>
    <source>
        <strain evidence="2">H4-8 / FGSC 9210</strain>
    </source>
</reference>
<gene>
    <name evidence="1" type="ORF">SCHCODRAFT_109445</name>
</gene>
<evidence type="ECO:0000313" key="1">
    <source>
        <dbReference type="EMBL" id="EFI97081.1"/>
    </source>
</evidence>
<dbReference type="OrthoDB" id="3007465at2759"/>
<dbReference type="VEuPathDB" id="FungiDB:SCHCODRAFT_02577602"/>
<dbReference type="GeneID" id="9596512"/>
<dbReference type="EMBL" id="GL377306">
    <property type="protein sequence ID" value="EFI97081.1"/>
    <property type="molecule type" value="Genomic_DNA"/>
</dbReference>
<dbReference type="HOGENOM" id="CLU_452807_0_0_1"/>
<feature type="non-terminal residue" evidence="1">
    <location>
        <position position="594"/>
    </location>
</feature>
<organism evidence="2">
    <name type="scientific">Schizophyllum commune (strain H4-8 / FGSC 9210)</name>
    <name type="common">Split gill fungus</name>
    <dbReference type="NCBI Taxonomy" id="578458"/>
    <lineage>
        <taxon>Eukaryota</taxon>
        <taxon>Fungi</taxon>
        <taxon>Dikarya</taxon>
        <taxon>Basidiomycota</taxon>
        <taxon>Agaricomycotina</taxon>
        <taxon>Agaricomycetes</taxon>
        <taxon>Agaricomycetidae</taxon>
        <taxon>Agaricales</taxon>
        <taxon>Schizophyllaceae</taxon>
        <taxon>Schizophyllum</taxon>
    </lineage>
</organism>
<dbReference type="RefSeq" id="XP_003031984.1">
    <property type="nucleotide sequence ID" value="XM_003031938.1"/>
</dbReference>
<dbReference type="SUPFAM" id="SSF144232">
    <property type="entry name" value="HIT/MYND zinc finger-like"/>
    <property type="match status" value="1"/>
</dbReference>
<dbReference type="KEGG" id="scm:SCHCO_02577602"/>
<dbReference type="InParanoid" id="D8Q650"/>
<proteinExistence type="predicted"/>
<evidence type="ECO:0008006" key="3">
    <source>
        <dbReference type="Google" id="ProtNLM"/>
    </source>
</evidence>
<name>D8Q650_SCHCM</name>
<sequence length="594" mass="66164">MGTPGAKRASKEFRASIKEAIRLIKAGGLQRLLDAPPNKPLAEFLGTLGCNEVCTQLYTLAMLADIVGRGHPALWVLPDPTDLYPRVFRWIAYLLPLKRGFSMEHRSSKHDIMLELLDGSIGIFQHVLSLPPDRARSVLLSEGHDAISDIVTIWLHWPELLAETKSKKDEERRSRCIQLPQSLWKALGQTDDDNALIATFFLRAVSHKPTRLFNFIARQLHDANLRLARDDDTAWADATSFVIISTLLLLYRDLSMRLVPGGMVLSMTIFTRLAAAKRPHLSEICLRLLNILCSNDSRALSTALNCGIFSLLAQLHAARLCHEDSLTKLRELISGALSFPKSVELFSAHVAMSDLVRQSWVLPEEKELRELAERRQALLKVASQDWEANVRCCNPNCSCAPDARLRGCPCGKAVYCSSTCQRADREVHKQSCRLLNEGSDPEIGALRARDAHFMAHVVKDYLRENWTRLEAEVGARSTGQVPLLTLDIAFGVERIDLQWVDLPEPGGFVLLVESCYRKRGQKGSKKAAASSLAVTCPTYLSADPLTRLRIRRLVPPTRIVLPAALTAFFADRVVISVLVVLPILVHAIDYRGGT</sequence>
<dbReference type="Proteomes" id="UP000007431">
    <property type="component" value="Unassembled WGS sequence"/>
</dbReference>
<dbReference type="AlphaFoldDB" id="D8Q650"/>
<keyword evidence="2" id="KW-1185">Reference proteome</keyword>